<sequence>MALISFSSREHSERERLDAAREFYAAVANVELEVPRGECPEIEARIQLLPGVSIASVECSPLIAQRELTSLADGNDDISFLLNPSGQGGWTTSQPRLGEATCHAGEGCLGFNELPGRVAFHGSRVRFLSIGFSRRLLSPRLNQDIRPAVDKLLRTEPLRHLSRLALALTASGMDRADRDPVALAEQMTDLAALCLGASPDAAYRARGRGLREARLRAIKADMFAHAGHGDLTLPEVARRHGVSPGYLRALFRHERTTFTDYLLSLRLQLAWRRLVAPRFAQLAVSEIAFASGFNNLSWFYRAFRQQFGMTPTEARLEAGAFAAGAPLRDGGRHDVTLSGR</sequence>
<name>A0A7V7G2Y4_9GAMM</name>
<dbReference type="Proteomes" id="UP000486760">
    <property type="component" value="Unassembled WGS sequence"/>
</dbReference>
<evidence type="ECO:0000256" key="2">
    <source>
        <dbReference type="ARBA" id="ARBA00023125"/>
    </source>
</evidence>
<keyword evidence="2" id="KW-0238">DNA-binding</keyword>
<keyword evidence="6" id="KW-1185">Reference proteome</keyword>
<dbReference type="SUPFAM" id="SSF46689">
    <property type="entry name" value="Homeodomain-like"/>
    <property type="match status" value="1"/>
</dbReference>
<evidence type="ECO:0000256" key="3">
    <source>
        <dbReference type="ARBA" id="ARBA00023163"/>
    </source>
</evidence>
<dbReference type="AlphaFoldDB" id="A0A7V7G2Y4"/>
<dbReference type="PANTHER" id="PTHR46796">
    <property type="entry name" value="HTH-TYPE TRANSCRIPTIONAL ACTIVATOR RHAS-RELATED"/>
    <property type="match status" value="1"/>
</dbReference>
<protein>
    <submittedName>
        <fullName evidence="5">Helix-turn-helix transcriptional regulator</fullName>
    </submittedName>
</protein>
<dbReference type="RefSeq" id="WP_149326830.1">
    <property type="nucleotide sequence ID" value="NZ_VTPY01000001.1"/>
</dbReference>
<feature type="domain" description="HTH araC/xylS-type" evidence="4">
    <location>
        <begin position="216"/>
        <end position="317"/>
    </location>
</feature>
<dbReference type="PANTHER" id="PTHR46796:SF6">
    <property type="entry name" value="ARAC SUBFAMILY"/>
    <property type="match status" value="1"/>
</dbReference>
<dbReference type="InterPro" id="IPR020449">
    <property type="entry name" value="Tscrpt_reg_AraC-type_HTH"/>
</dbReference>
<evidence type="ECO:0000313" key="5">
    <source>
        <dbReference type="EMBL" id="KAA0014620.1"/>
    </source>
</evidence>
<organism evidence="5 6">
    <name type="scientific">Billgrantia pellis</name>
    <dbReference type="NCBI Taxonomy" id="2606936"/>
    <lineage>
        <taxon>Bacteria</taxon>
        <taxon>Pseudomonadati</taxon>
        <taxon>Pseudomonadota</taxon>
        <taxon>Gammaproteobacteria</taxon>
        <taxon>Oceanospirillales</taxon>
        <taxon>Halomonadaceae</taxon>
        <taxon>Billgrantia</taxon>
    </lineage>
</organism>
<keyword evidence="3" id="KW-0804">Transcription</keyword>
<gene>
    <name evidence="5" type="ORF">F0A17_02970</name>
</gene>
<dbReference type="GO" id="GO:0003700">
    <property type="term" value="F:DNA-binding transcription factor activity"/>
    <property type="evidence" value="ECO:0007669"/>
    <property type="project" value="InterPro"/>
</dbReference>
<dbReference type="Gene3D" id="1.10.10.60">
    <property type="entry name" value="Homeodomain-like"/>
    <property type="match status" value="1"/>
</dbReference>
<keyword evidence="1" id="KW-0805">Transcription regulation</keyword>
<dbReference type="InterPro" id="IPR018060">
    <property type="entry name" value="HTH_AraC"/>
</dbReference>
<dbReference type="EMBL" id="VTPY01000001">
    <property type="protein sequence ID" value="KAA0014620.1"/>
    <property type="molecule type" value="Genomic_DNA"/>
</dbReference>
<accession>A0A7V7G2Y4</accession>
<evidence type="ECO:0000259" key="4">
    <source>
        <dbReference type="PROSITE" id="PS01124"/>
    </source>
</evidence>
<proteinExistence type="predicted"/>
<evidence type="ECO:0000256" key="1">
    <source>
        <dbReference type="ARBA" id="ARBA00023015"/>
    </source>
</evidence>
<dbReference type="SMART" id="SM00342">
    <property type="entry name" value="HTH_ARAC"/>
    <property type="match status" value="1"/>
</dbReference>
<reference evidence="5 6" key="1">
    <citation type="submission" date="2019-08" db="EMBL/GenBank/DDBJ databases">
        <title>Bioinformatics analysis of the strain L3 and L5.</title>
        <authorList>
            <person name="Li X."/>
        </authorList>
    </citation>
    <scope>NUCLEOTIDE SEQUENCE [LARGE SCALE GENOMIC DNA]</scope>
    <source>
        <strain evidence="5 6">L5</strain>
    </source>
</reference>
<dbReference type="GO" id="GO:0043565">
    <property type="term" value="F:sequence-specific DNA binding"/>
    <property type="evidence" value="ECO:0007669"/>
    <property type="project" value="InterPro"/>
</dbReference>
<dbReference type="InterPro" id="IPR050204">
    <property type="entry name" value="AraC_XylS_family_regulators"/>
</dbReference>
<evidence type="ECO:0000313" key="6">
    <source>
        <dbReference type="Proteomes" id="UP000486760"/>
    </source>
</evidence>
<dbReference type="PROSITE" id="PS01124">
    <property type="entry name" value="HTH_ARAC_FAMILY_2"/>
    <property type="match status" value="1"/>
</dbReference>
<comment type="caution">
    <text evidence="5">The sequence shown here is derived from an EMBL/GenBank/DDBJ whole genome shotgun (WGS) entry which is preliminary data.</text>
</comment>
<dbReference type="InterPro" id="IPR009057">
    <property type="entry name" value="Homeodomain-like_sf"/>
</dbReference>
<dbReference type="Pfam" id="PF12833">
    <property type="entry name" value="HTH_18"/>
    <property type="match status" value="1"/>
</dbReference>
<dbReference type="PRINTS" id="PR00032">
    <property type="entry name" value="HTHARAC"/>
</dbReference>